<evidence type="ECO:0000313" key="1">
    <source>
        <dbReference type="EMBL" id="MBO8414277.1"/>
    </source>
</evidence>
<gene>
    <name evidence="1" type="ORF">IAC78_02215</name>
</gene>
<dbReference type="AlphaFoldDB" id="A0A9D9GLQ5"/>
<reference evidence="1" key="1">
    <citation type="submission" date="2020-10" db="EMBL/GenBank/DDBJ databases">
        <authorList>
            <person name="Gilroy R."/>
        </authorList>
    </citation>
    <scope>NUCLEOTIDE SEQUENCE</scope>
    <source>
        <strain evidence="1">1748</strain>
    </source>
</reference>
<sequence>MKALVIQISQHNLENNSLNKSIVNLLENLKKEKDCLDYRICLFLFSSDAKIEKRNGYYSHLVRKELERLEIEIPVLVFKNENVEIRGYKNIDKVYSFIYTSLAKIPNFSLKDSSNTIYLLISYSEPAFDLTAIALVNNAPYLAKLVPLEISERIIDSSKDELDVKKCAKKYEDELNKRVEIKCADYSKLTMENQESYLEKYVTQYNYHLLKKETLEYQKKDKIYSKVIDLACAIEIGDFSYVLDNYSYFDEFPKGKKLAKDTRLVYHYIFISLLKMWIDLSKGEISNFLSKIEGVLKDELLLILDTLSSNKGYRNYFSFSSETKTFKLSLEDLISSKGTIKFYLVNREYLLHQAVKKYYKNCDNYEFYFISALALFGFVDYFLKDREDICSICHNIAEMYSSNGNKNNGILVKANQLTHQGNIDENLDIEEGRKFLSLMFDLLSYVCQEDRKFICSEDSVDDVEPSLLSSLTRYLLYKLRNF</sequence>
<accession>A0A9D9GLQ5</accession>
<dbReference type="EMBL" id="JADING010000062">
    <property type="protein sequence ID" value="MBO8414277.1"/>
    <property type="molecule type" value="Genomic_DNA"/>
</dbReference>
<comment type="caution">
    <text evidence="1">The sequence shown here is derived from an EMBL/GenBank/DDBJ whole genome shotgun (WGS) entry which is preliminary data.</text>
</comment>
<proteinExistence type="predicted"/>
<dbReference type="Proteomes" id="UP000823629">
    <property type="component" value="Unassembled WGS sequence"/>
</dbReference>
<organism evidence="1 2">
    <name type="scientific">Candidatus Scatoplasma merdavium</name>
    <dbReference type="NCBI Taxonomy" id="2840932"/>
    <lineage>
        <taxon>Bacteria</taxon>
        <taxon>Bacillati</taxon>
        <taxon>Bacillota</taxon>
        <taxon>Bacilli</taxon>
        <taxon>Bacillales</taxon>
        <taxon>Candidatus Scatoplasma</taxon>
    </lineage>
</organism>
<evidence type="ECO:0000313" key="2">
    <source>
        <dbReference type="Proteomes" id="UP000823629"/>
    </source>
</evidence>
<name>A0A9D9GLQ5_9BACL</name>
<protein>
    <submittedName>
        <fullName evidence="1">Uncharacterized protein</fullName>
    </submittedName>
</protein>
<reference evidence="1" key="2">
    <citation type="journal article" date="2021" name="PeerJ">
        <title>Extensive microbial diversity within the chicken gut microbiome revealed by metagenomics and culture.</title>
        <authorList>
            <person name="Gilroy R."/>
            <person name="Ravi A."/>
            <person name="Getino M."/>
            <person name="Pursley I."/>
            <person name="Horton D.L."/>
            <person name="Alikhan N.F."/>
            <person name="Baker D."/>
            <person name="Gharbi K."/>
            <person name="Hall N."/>
            <person name="Watson M."/>
            <person name="Adriaenssens E.M."/>
            <person name="Foster-Nyarko E."/>
            <person name="Jarju S."/>
            <person name="Secka A."/>
            <person name="Antonio M."/>
            <person name="Oren A."/>
            <person name="Chaudhuri R.R."/>
            <person name="La Ragione R."/>
            <person name="Hildebrand F."/>
            <person name="Pallen M.J."/>
        </authorList>
    </citation>
    <scope>NUCLEOTIDE SEQUENCE</scope>
    <source>
        <strain evidence="1">1748</strain>
    </source>
</reference>